<dbReference type="AlphaFoldDB" id="A0A1J1I3B1"/>
<sequence>MFVIFMRDKKYCRVKIRNLLNNLTNLIGNVCKLGPNRNRKSKFIPKQATLINNRSQMLKHAKEGKIEETSSLVLSDESHLLFLRLTHHASQAQITRNIFMVWMAFWNFLIDKASCEKPFNVLIIECIMKGTYGFVYG</sequence>
<evidence type="ECO:0000313" key="2">
    <source>
        <dbReference type="Proteomes" id="UP000183832"/>
    </source>
</evidence>
<accession>A0A1J1I3B1</accession>
<proteinExistence type="predicted"/>
<dbReference type="EMBL" id="CVRI01000039">
    <property type="protein sequence ID" value="CRK94683.1"/>
    <property type="molecule type" value="Genomic_DNA"/>
</dbReference>
<dbReference type="Proteomes" id="UP000183832">
    <property type="component" value="Unassembled WGS sequence"/>
</dbReference>
<gene>
    <name evidence="1" type="ORF">CLUMA_CG008183</name>
</gene>
<name>A0A1J1I3B1_9DIPT</name>
<protein>
    <submittedName>
        <fullName evidence="1">CLUMA_CG008183, isoform A</fullName>
    </submittedName>
</protein>
<reference evidence="1 2" key="1">
    <citation type="submission" date="2015-04" db="EMBL/GenBank/DDBJ databases">
        <authorList>
            <person name="Syromyatnikov M.Y."/>
            <person name="Popov V.N."/>
        </authorList>
    </citation>
    <scope>NUCLEOTIDE SEQUENCE [LARGE SCALE GENOMIC DNA]</scope>
</reference>
<evidence type="ECO:0000313" key="1">
    <source>
        <dbReference type="EMBL" id="CRK94683.1"/>
    </source>
</evidence>
<organism evidence="1 2">
    <name type="scientific">Clunio marinus</name>
    <dbReference type="NCBI Taxonomy" id="568069"/>
    <lineage>
        <taxon>Eukaryota</taxon>
        <taxon>Metazoa</taxon>
        <taxon>Ecdysozoa</taxon>
        <taxon>Arthropoda</taxon>
        <taxon>Hexapoda</taxon>
        <taxon>Insecta</taxon>
        <taxon>Pterygota</taxon>
        <taxon>Neoptera</taxon>
        <taxon>Endopterygota</taxon>
        <taxon>Diptera</taxon>
        <taxon>Nematocera</taxon>
        <taxon>Chironomoidea</taxon>
        <taxon>Chironomidae</taxon>
        <taxon>Clunio</taxon>
    </lineage>
</organism>
<keyword evidence="2" id="KW-1185">Reference proteome</keyword>